<keyword evidence="2" id="KW-0597">Phosphoprotein</keyword>
<organism evidence="4 5">
    <name type="scientific">Roseateles subflavus</name>
    <dbReference type="NCBI Taxonomy" id="3053353"/>
    <lineage>
        <taxon>Bacteria</taxon>
        <taxon>Pseudomonadati</taxon>
        <taxon>Pseudomonadota</taxon>
        <taxon>Betaproteobacteria</taxon>
        <taxon>Burkholderiales</taxon>
        <taxon>Sphaerotilaceae</taxon>
        <taxon>Roseateles</taxon>
    </lineage>
</organism>
<dbReference type="EMBL" id="JASVDS010000011">
    <property type="protein sequence ID" value="MDL5034648.1"/>
    <property type="molecule type" value="Genomic_DNA"/>
</dbReference>
<protein>
    <submittedName>
        <fullName evidence="4">Non-ribosomal peptide synthetase</fullName>
    </submittedName>
</protein>
<gene>
    <name evidence="4" type="ORF">QRD43_22285</name>
</gene>
<dbReference type="Gene3D" id="3.30.300.30">
    <property type="match status" value="1"/>
</dbReference>
<dbReference type="SUPFAM" id="SSF56801">
    <property type="entry name" value="Acetyl-CoA synthetase-like"/>
    <property type="match status" value="1"/>
</dbReference>
<dbReference type="Gene3D" id="2.30.38.10">
    <property type="entry name" value="Luciferase, Domain 3"/>
    <property type="match status" value="1"/>
</dbReference>
<feature type="domain" description="Carrier" evidence="3">
    <location>
        <begin position="173"/>
        <end position="247"/>
    </location>
</feature>
<comment type="caution">
    <text evidence="4">The sequence shown here is derived from an EMBL/GenBank/DDBJ whole genome shotgun (WGS) entry which is preliminary data.</text>
</comment>
<dbReference type="Pfam" id="PF13193">
    <property type="entry name" value="AMP-binding_C"/>
    <property type="match status" value="1"/>
</dbReference>
<dbReference type="SUPFAM" id="SSF47336">
    <property type="entry name" value="ACP-like"/>
    <property type="match status" value="1"/>
</dbReference>
<evidence type="ECO:0000259" key="3">
    <source>
        <dbReference type="PROSITE" id="PS50075"/>
    </source>
</evidence>
<evidence type="ECO:0000313" key="4">
    <source>
        <dbReference type="EMBL" id="MDL5034648.1"/>
    </source>
</evidence>
<keyword evidence="1" id="KW-0596">Phosphopantetheine</keyword>
<dbReference type="Pfam" id="PF00550">
    <property type="entry name" value="PP-binding"/>
    <property type="match status" value="1"/>
</dbReference>
<dbReference type="Proteomes" id="UP001238603">
    <property type="component" value="Unassembled WGS sequence"/>
</dbReference>
<name>A0ABT7LP44_9BURK</name>
<keyword evidence="5" id="KW-1185">Reference proteome</keyword>
<dbReference type="PANTHER" id="PTHR45527:SF1">
    <property type="entry name" value="FATTY ACID SYNTHASE"/>
    <property type="match status" value="1"/>
</dbReference>
<evidence type="ECO:0000256" key="1">
    <source>
        <dbReference type="ARBA" id="ARBA00022450"/>
    </source>
</evidence>
<dbReference type="InterPro" id="IPR009081">
    <property type="entry name" value="PP-bd_ACP"/>
</dbReference>
<dbReference type="RefSeq" id="WP_285984722.1">
    <property type="nucleotide sequence ID" value="NZ_JASVDS010000011.1"/>
</dbReference>
<proteinExistence type="predicted"/>
<dbReference type="InterPro" id="IPR045851">
    <property type="entry name" value="AMP-bd_C_sf"/>
</dbReference>
<evidence type="ECO:0000313" key="5">
    <source>
        <dbReference type="Proteomes" id="UP001238603"/>
    </source>
</evidence>
<dbReference type="InterPro" id="IPR025110">
    <property type="entry name" value="AMP-bd_C"/>
</dbReference>
<reference evidence="4 5" key="1">
    <citation type="submission" date="2023-06" db="EMBL/GenBank/DDBJ databases">
        <title>Pelomonas sp. APW6 16S ribosomal RNA gene genome sequencing and assembly.</title>
        <authorList>
            <person name="Woo H."/>
        </authorList>
    </citation>
    <scope>NUCLEOTIDE SEQUENCE [LARGE SCALE GENOMIC DNA]</scope>
    <source>
        <strain evidence="4 5">APW6</strain>
    </source>
</reference>
<dbReference type="Gene3D" id="1.10.1200.10">
    <property type="entry name" value="ACP-like"/>
    <property type="match status" value="1"/>
</dbReference>
<dbReference type="PROSITE" id="PS50075">
    <property type="entry name" value="CARRIER"/>
    <property type="match status" value="1"/>
</dbReference>
<dbReference type="InterPro" id="IPR006162">
    <property type="entry name" value="Ppantetheine_attach_site"/>
</dbReference>
<feature type="non-terminal residue" evidence="4">
    <location>
        <position position="1"/>
    </location>
</feature>
<dbReference type="InterPro" id="IPR036736">
    <property type="entry name" value="ACP-like_sf"/>
</dbReference>
<dbReference type="PROSITE" id="PS00012">
    <property type="entry name" value="PHOSPHOPANTETHEINE"/>
    <property type="match status" value="1"/>
</dbReference>
<accession>A0ABT7LP44</accession>
<sequence>RGAIGEICIGGQGLALDYLNQPELTAQAFIAHPFKPGQRLYRSGDLGRWREDGTLEFMGRRDQQVKLRGFRVEPGEVQSRLQEHPAVAQAAVVVDQADKGNKRLVAYYVTAEGATPVSVQELRDHLAAELPDYMVPSAFVWLPQLPITLNGKLDRKALPPPDDDAFHAERYAAPEGAIEAELAAIWSELLGRPLVGRHDNFFELGGHSLLTLRMLERMRQASLSADASTLFQSPTLARFAAGTKRIREIVL</sequence>
<evidence type="ECO:0000256" key="2">
    <source>
        <dbReference type="ARBA" id="ARBA00022553"/>
    </source>
</evidence>
<dbReference type="PANTHER" id="PTHR45527">
    <property type="entry name" value="NONRIBOSOMAL PEPTIDE SYNTHETASE"/>
    <property type="match status" value="1"/>
</dbReference>